<dbReference type="AlphaFoldDB" id="S5Z8Z4"/>
<protein>
    <submittedName>
        <fullName evidence="1">Uncharacterized protein</fullName>
    </submittedName>
</protein>
<dbReference type="EMBL" id="CP006254">
    <property type="protein sequence ID" value="AGT30675.1"/>
    <property type="molecule type" value="Genomic_DNA"/>
</dbReference>
<accession>S5Z8Z4</accession>
<dbReference type="HOGENOM" id="CLU_2934922_0_0_9"/>
<organism evidence="1 2">
    <name type="scientific">Geobacillus genomosp. 3</name>
    <dbReference type="NCBI Taxonomy" id="1921421"/>
    <lineage>
        <taxon>Bacteria</taxon>
        <taxon>Bacillati</taxon>
        <taxon>Bacillota</taxon>
        <taxon>Bacilli</taxon>
        <taxon>Bacillales</taxon>
        <taxon>Anoxybacillaceae</taxon>
        <taxon>Geobacillus</taxon>
    </lineage>
</organism>
<evidence type="ECO:0000313" key="1">
    <source>
        <dbReference type="EMBL" id="AGT30675.1"/>
    </source>
</evidence>
<dbReference type="Proteomes" id="UP000015500">
    <property type="component" value="Chromosome"/>
</dbReference>
<dbReference type="KEGG" id="gjf:M493_01655"/>
<sequence length="60" mass="6998">MIGFISVDTEGVETLALRFVQFSRNKLIPSLQKFTLIKSDSYNISFLFSYVNMFFVFLPH</sequence>
<proteinExistence type="predicted"/>
<keyword evidence="2" id="KW-1185">Reference proteome</keyword>
<evidence type="ECO:0000313" key="2">
    <source>
        <dbReference type="Proteomes" id="UP000015500"/>
    </source>
</evidence>
<reference evidence="1 2" key="1">
    <citation type="journal article" date="2014" name="Genome Announc.">
        <title>Complete Genome Sequence of the Thermophilic Polychlorinated Biphenyl Degrader Geobacillus sp. Strain JF8 (NBRC 109937).</title>
        <authorList>
            <person name="Shintani M."/>
            <person name="Ohtsubo Y."/>
            <person name="Fukuda K."/>
            <person name="Hosoyama A."/>
            <person name="Ohji S."/>
            <person name="Yamazoe A."/>
            <person name="Fujita N."/>
            <person name="Nagata Y."/>
            <person name="Tsuda M."/>
            <person name="Hatta T."/>
            <person name="Kimbara K."/>
        </authorList>
    </citation>
    <scope>NUCLEOTIDE SEQUENCE [LARGE SCALE GENOMIC DNA]</scope>
    <source>
        <strain evidence="1 2">JF8</strain>
    </source>
</reference>
<dbReference type="PATRIC" id="fig|1345697.3.peg.249"/>
<name>S5Z8Z4_GEOG3</name>
<gene>
    <name evidence="1" type="ORF">M493_01655</name>
</gene>